<dbReference type="EMBL" id="UINC01051597">
    <property type="protein sequence ID" value="SVB65949.1"/>
    <property type="molecule type" value="Genomic_DNA"/>
</dbReference>
<feature type="domain" description="NADP-dependent oxidoreductase" evidence="1">
    <location>
        <begin position="3"/>
        <end position="236"/>
    </location>
</feature>
<dbReference type="PANTHER" id="PTHR43147:SF2">
    <property type="entry name" value="NADP-DEPENDENT OXIDOREDUCTASE DOMAIN-CONTAINING PROTEIN"/>
    <property type="match status" value="1"/>
</dbReference>
<dbReference type="InterPro" id="IPR006175">
    <property type="entry name" value="YjgF/YER057c/UK114"/>
</dbReference>
<dbReference type="CDD" id="cd06154">
    <property type="entry name" value="YjgF_YER057c_UK114_like_6"/>
    <property type="match status" value="1"/>
</dbReference>
<sequence>NLQLFSKWVPKPGKVKRKSVREAVELALERMNKTSIDLMQYHTWYYLDPSWLDALLYLNELKEEGLINHIGVTNFDSDHLRIACASDIPIISNQISHSLIDQRASSQSMVDVCNEYGVKLLAYGVVMGGFLTKKWLNKKEPGADELQTWSEMKYKRFIDASGGWSAYQNLLKVIHQIANDHHVSIANICSRYILDNQLVAGIIIGARLGQSNHIDDNLNILKTKISKNEINMIRNAQKKLKPIPGDCGDEYRKRPYLTASGDLSHHIQKIPKPYNTKFISKNHKQVSSNTKWEHYASYSRAVRFKDRILVSGTTATHDDRVIGGSDIKAQTYFIIDKIEASINSLGGSLKDVIRTRIFIKNLSDWELVAKVHGKKFKDIMPTNTLVQIHGLIGDDYLVEIEAEAVIEKK</sequence>
<proteinExistence type="predicted"/>
<dbReference type="Gene3D" id="3.30.1330.40">
    <property type="entry name" value="RutC-like"/>
    <property type="match status" value="1"/>
</dbReference>
<reference evidence="2" key="1">
    <citation type="submission" date="2018-05" db="EMBL/GenBank/DDBJ databases">
        <authorList>
            <person name="Lanie J.A."/>
            <person name="Ng W.-L."/>
            <person name="Kazmierczak K.M."/>
            <person name="Andrzejewski T.M."/>
            <person name="Davidsen T.M."/>
            <person name="Wayne K.J."/>
            <person name="Tettelin H."/>
            <person name="Glass J.I."/>
            <person name="Rusch D."/>
            <person name="Podicherti R."/>
            <person name="Tsui H.-C.T."/>
            <person name="Winkler M.E."/>
        </authorList>
    </citation>
    <scope>NUCLEOTIDE SEQUENCE</scope>
</reference>
<dbReference type="Pfam" id="PF01042">
    <property type="entry name" value="Ribonuc_L-PSP"/>
    <property type="match status" value="1"/>
</dbReference>
<dbReference type="AlphaFoldDB" id="A0A382FTE8"/>
<feature type="non-terminal residue" evidence="2">
    <location>
        <position position="1"/>
    </location>
</feature>
<protein>
    <recommendedName>
        <fullName evidence="1">NADP-dependent oxidoreductase domain-containing protein</fullName>
    </recommendedName>
</protein>
<dbReference type="InterPro" id="IPR036812">
    <property type="entry name" value="NAD(P)_OxRdtase_dom_sf"/>
</dbReference>
<evidence type="ECO:0000313" key="2">
    <source>
        <dbReference type="EMBL" id="SVB65949.1"/>
    </source>
</evidence>
<dbReference type="Pfam" id="PF00248">
    <property type="entry name" value="Aldo_ket_red"/>
    <property type="match status" value="1"/>
</dbReference>
<accession>A0A382FTE8</accession>
<dbReference type="SUPFAM" id="SSF55298">
    <property type="entry name" value="YjgF-like"/>
    <property type="match status" value="1"/>
</dbReference>
<gene>
    <name evidence="2" type="ORF">METZ01_LOCUS218803</name>
</gene>
<dbReference type="InterPro" id="IPR035959">
    <property type="entry name" value="RutC-like_sf"/>
</dbReference>
<dbReference type="InterPro" id="IPR023210">
    <property type="entry name" value="NADP_OxRdtase_dom"/>
</dbReference>
<evidence type="ECO:0000259" key="1">
    <source>
        <dbReference type="Pfam" id="PF00248"/>
    </source>
</evidence>
<name>A0A382FTE8_9ZZZZ</name>
<organism evidence="2">
    <name type="scientific">marine metagenome</name>
    <dbReference type="NCBI Taxonomy" id="408172"/>
    <lineage>
        <taxon>unclassified sequences</taxon>
        <taxon>metagenomes</taxon>
        <taxon>ecological metagenomes</taxon>
    </lineage>
</organism>
<dbReference type="SUPFAM" id="SSF51430">
    <property type="entry name" value="NAD(P)-linked oxidoreductase"/>
    <property type="match status" value="1"/>
</dbReference>
<dbReference type="PANTHER" id="PTHR43147">
    <property type="entry name" value="PROTEIN TAS"/>
    <property type="match status" value="1"/>
</dbReference>
<dbReference type="Gene3D" id="3.20.20.100">
    <property type="entry name" value="NADP-dependent oxidoreductase domain"/>
    <property type="match status" value="1"/>
</dbReference>